<dbReference type="GO" id="GO:0006753">
    <property type="term" value="P:nucleoside phosphate metabolic process"/>
    <property type="evidence" value="ECO:0007669"/>
    <property type="project" value="TreeGrafter"/>
</dbReference>
<organism evidence="4 5">
    <name type="scientific">Candidatus Roizmanbacteria bacterium GW2011_GWB1_40_7</name>
    <dbReference type="NCBI Taxonomy" id="1618482"/>
    <lineage>
        <taxon>Bacteria</taxon>
        <taxon>Candidatus Roizmaniibacteriota</taxon>
    </lineage>
</organism>
<comment type="cofactor">
    <cofactor evidence="1">
        <name>Mg(2+)</name>
        <dbReference type="ChEBI" id="CHEBI:18420"/>
    </cofactor>
</comment>
<proteinExistence type="predicted"/>
<dbReference type="PANTHER" id="PTHR11839">
    <property type="entry name" value="UDP/ADP-SUGAR PYROPHOSPHATASE"/>
    <property type="match status" value="1"/>
</dbReference>
<comment type="caution">
    <text evidence="4">The sequence shown here is derived from an EMBL/GenBank/DDBJ whole genome shotgun (WGS) entry which is preliminary data.</text>
</comment>
<evidence type="ECO:0000313" key="5">
    <source>
        <dbReference type="Proteomes" id="UP000034664"/>
    </source>
</evidence>
<evidence type="ECO:0000256" key="2">
    <source>
        <dbReference type="ARBA" id="ARBA00022801"/>
    </source>
</evidence>
<dbReference type="Proteomes" id="UP000034664">
    <property type="component" value="Unassembled WGS sequence"/>
</dbReference>
<dbReference type="PROSITE" id="PS51462">
    <property type="entry name" value="NUDIX"/>
    <property type="match status" value="1"/>
</dbReference>
<evidence type="ECO:0000256" key="1">
    <source>
        <dbReference type="ARBA" id="ARBA00001946"/>
    </source>
</evidence>
<dbReference type="GO" id="GO:0016787">
    <property type="term" value="F:hydrolase activity"/>
    <property type="evidence" value="ECO:0007669"/>
    <property type="project" value="UniProtKB-KW"/>
</dbReference>
<dbReference type="SUPFAM" id="SSF55811">
    <property type="entry name" value="Nudix"/>
    <property type="match status" value="1"/>
</dbReference>
<dbReference type="PANTHER" id="PTHR11839:SF18">
    <property type="entry name" value="NUDIX HYDROLASE DOMAIN-CONTAINING PROTEIN"/>
    <property type="match status" value="1"/>
</dbReference>
<reference evidence="4 5" key="1">
    <citation type="journal article" date="2015" name="Nature">
        <title>rRNA introns, odd ribosomes, and small enigmatic genomes across a large radiation of phyla.</title>
        <authorList>
            <person name="Brown C.T."/>
            <person name="Hug L.A."/>
            <person name="Thomas B.C."/>
            <person name="Sharon I."/>
            <person name="Castelle C.J."/>
            <person name="Singh A."/>
            <person name="Wilkins M.J."/>
            <person name="Williams K.H."/>
            <person name="Banfield J.F."/>
        </authorList>
    </citation>
    <scope>NUCLEOTIDE SEQUENCE [LARGE SCALE GENOMIC DNA]</scope>
</reference>
<sequence length="183" mass="21147">MDTKKWEVVKSELEYKNPYFKIYKKSVVRPDESQSEYYVLERETSFFSIIIPLTDTQETYLIGQYRVPTGQFSWEFPMGGVIGKEPLEAAQQELIEETGLRAKQWENLGWFYVANGHTNQKGYVFLVQELTQGEAEPEAGEFLEVKKVPIKQIGLMIKNDEIKDGPTISAYQFLILKKDLSST</sequence>
<dbReference type="InterPro" id="IPR000086">
    <property type="entry name" value="NUDIX_hydrolase_dom"/>
</dbReference>
<protein>
    <submittedName>
        <fullName evidence="4">NUDIX hydrolase</fullName>
    </submittedName>
</protein>
<dbReference type="AlphaFoldDB" id="A0A0G0T5B8"/>
<dbReference type="EMBL" id="LBZM01000010">
    <property type="protein sequence ID" value="KKR72179.1"/>
    <property type="molecule type" value="Genomic_DNA"/>
</dbReference>
<dbReference type="GO" id="GO:0019693">
    <property type="term" value="P:ribose phosphate metabolic process"/>
    <property type="evidence" value="ECO:0007669"/>
    <property type="project" value="TreeGrafter"/>
</dbReference>
<gene>
    <name evidence="4" type="ORF">UU14_C0010G0013</name>
</gene>
<dbReference type="Gene3D" id="3.90.79.10">
    <property type="entry name" value="Nucleoside Triphosphate Pyrophosphohydrolase"/>
    <property type="match status" value="1"/>
</dbReference>
<name>A0A0G0T5B8_9BACT</name>
<dbReference type="CDD" id="cd24161">
    <property type="entry name" value="NUDIX_ADPRase_Ndx2"/>
    <property type="match status" value="1"/>
</dbReference>
<keyword evidence="2 4" id="KW-0378">Hydrolase</keyword>
<accession>A0A0G0T5B8</accession>
<dbReference type="InterPro" id="IPR015797">
    <property type="entry name" value="NUDIX_hydrolase-like_dom_sf"/>
</dbReference>
<evidence type="ECO:0000259" key="3">
    <source>
        <dbReference type="PROSITE" id="PS51462"/>
    </source>
</evidence>
<dbReference type="Pfam" id="PF00293">
    <property type="entry name" value="NUDIX"/>
    <property type="match status" value="1"/>
</dbReference>
<evidence type="ECO:0000313" key="4">
    <source>
        <dbReference type="EMBL" id="KKR72179.1"/>
    </source>
</evidence>
<feature type="domain" description="Nudix hydrolase" evidence="3">
    <location>
        <begin position="44"/>
        <end position="172"/>
    </location>
</feature>